<dbReference type="Proteomes" id="UP001054837">
    <property type="component" value="Unassembled WGS sequence"/>
</dbReference>
<proteinExistence type="predicted"/>
<sequence length="109" mass="11909">MGKRVSNKHEPALKIGSILPADPNHPHSSDHLSCREGQPSNKWLIPPPAAPPFLLAPDTPFDRGYRLKFVERPVTVTGIELPRIVGSGQLSICSTRLSFSFELDIVSGL</sequence>
<organism evidence="2 3">
    <name type="scientific">Caerostris darwini</name>
    <dbReference type="NCBI Taxonomy" id="1538125"/>
    <lineage>
        <taxon>Eukaryota</taxon>
        <taxon>Metazoa</taxon>
        <taxon>Ecdysozoa</taxon>
        <taxon>Arthropoda</taxon>
        <taxon>Chelicerata</taxon>
        <taxon>Arachnida</taxon>
        <taxon>Araneae</taxon>
        <taxon>Araneomorphae</taxon>
        <taxon>Entelegynae</taxon>
        <taxon>Araneoidea</taxon>
        <taxon>Araneidae</taxon>
        <taxon>Caerostris</taxon>
    </lineage>
</organism>
<feature type="region of interest" description="Disordered" evidence="1">
    <location>
        <begin position="1"/>
        <end position="40"/>
    </location>
</feature>
<comment type="caution">
    <text evidence="2">The sequence shown here is derived from an EMBL/GenBank/DDBJ whole genome shotgun (WGS) entry which is preliminary data.</text>
</comment>
<evidence type="ECO:0000313" key="2">
    <source>
        <dbReference type="EMBL" id="GIY59409.1"/>
    </source>
</evidence>
<dbReference type="AlphaFoldDB" id="A0AAV4UNR0"/>
<feature type="compositionally biased region" description="Basic and acidic residues" evidence="1">
    <location>
        <begin position="24"/>
        <end position="34"/>
    </location>
</feature>
<keyword evidence="3" id="KW-1185">Reference proteome</keyword>
<evidence type="ECO:0000313" key="3">
    <source>
        <dbReference type="Proteomes" id="UP001054837"/>
    </source>
</evidence>
<gene>
    <name evidence="2" type="ORF">CDAR_609371</name>
</gene>
<evidence type="ECO:0000256" key="1">
    <source>
        <dbReference type="SAM" id="MobiDB-lite"/>
    </source>
</evidence>
<dbReference type="EMBL" id="BPLQ01011648">
    <property type="protein sequence ID" value="GIY59409.1"/>
    <property type="molecule type" value="Genomic_DNA"/>
</dbReference>
<reference evidence="2 3" key="1">
    <citation type="submission" date="2021-06" db="EMBL/GenBank/DDBJ databases">
        <title>Caerostris darwini draft genome.</title>
        <authorList>
            <person name="Kono N."/>
            <person name="Arakawa K."/>
        </authorList>
    </citation>
    <scope>NUCLEOTIDE SEQUENCE [LARGE SCALE GENOMIC DNA]</scope>
</reference>
<name>A0AAV4UNR0_9ARAC</name>
<accession>A0AAV4UNR0</accession>
<protein>
    <submittedName>
        <fullName evidence="2">Uncharacterized protein</fullName>
    </submittedName>
</protein>